<feature type="transmembrane region" description="Helical" evidence="8">
    <location>
        <begin position="568"/>
        <end position="601"/>
    </location>
</feature>
<dbReference type="Proteomes" id="UP000055590">
    <property type="component" value="Chromosome"/>
</dbReference>
<accession>A0A0K1PBV9</accession>
<dbReference type="GO" id="GO:0098797">
    <property type="term" value="C:plasma membrane protein complex"/>
    <property type="evidence" value="ECO:0007669"/>
    <property type="project" value="TreeGrafter"/>
</dbReference>
<name>A0A0K1PBV9_9BACT</name>
<dbReference type="GO" id="GO:0044874">
    <property type="term" value="P:lipoprotein localization to outer membrane"/>
    <property type="evidence" value="ECO:0007669"/>
    <property type="project" value="TreeGrafter"/>
</dbReference>
<feature type="transmembrane region" description="Helical" evidence="8">
    <location>
        <begin position="141"/>
        <end position="166"/>
    </location>
</feature>
<evidence type="ECO:0000256" key="6">
    <source>
        <dbReference type="ARBA" id="ARBA00023136"/>
    </source>
</evidence>
<keyword evidence="4 8" id="KW-0812">Transmembrane</keyword>
<feature type="transmembrane region" description="Helical" evidence="8">
    <location>
        <begin position="227"/>
        <end position="248"/>
    </location>
</feature>
<proteinExistence type="inferred from homology"/>
<dbReference type="KEGG" id="vin:AKJ08_0991"/>
<keyword evidence="6 8" id="KW-0472">Membrane</keyword>
<evidence type="ECO:0000256" key="7">
    <source>
        <dbReference type="SAM" id="MobiDB-lite"/>
    </source>
</evidence>
<dbReference type="AlphaFoldDB" id="A0A0K1PBV9"/>
<feature type="transmembrane region" description="Helical" evidence="8">
    <location>
        <begin position="621"/>
        <end position="644"/>
    </location>
</feature>
<keyword evidence="11" id="KW-1185">Reference proteome</keyword>
<dbReference type="OrthoDB" id="9808461at2"/>
<evidence type="ECO:0000256" key="2">
    <source>
        <dbReference type="ARBA" id="ARBA00005236"/>
    </source>
</evidence>
<feature type="region of interest" description="Disordered" evidence="7">
    <location>
        <begin position="1"/>
        <end position="29"/>
    </location>
</feature>
<dbReference type="InterPro" id="IPR051447">
    <property type="entry name" value="Lipoprotein-release_system"/>
</dbReference>
<feature type="transmembrane region" description="Helical" evidence="8">
    <location>
        <begin position="104"/>
        <end position="129"/>
    </location>
</feature>
<evidence type="ECO:0000259" key="9">
    <source>
        <dbReference type="Pfam" id="PF02687"/>
    </source>
</evidence>
<reference evidence="10 11" key="1">
    <citation type="submission" date="2015-08" db="EMBL/GenBank/DDBJ databases">
        <authorList>
            <person name="Babu N.S."/>
            <person name="Beckwith C.J."/>
            <person name="Beseler K.G."/>
            <person name="Brison A."/>
            <person name="Carone J.V."/>
            <person name="Caskin T.P."/>
            <person name="Diamond M."/>
            <person name="Durham M.E."/>
            <person name="Foxe J.M."/>
            <person name="Go M."/>
            <person name="Henderson B.A."/>
            <person name="Jones I.B."/>
            <person name="McGettigan J.A."/>
            <person name="Micheletti S.J."/>
            <person name="Nasrallah M.E."/>
            <person name="Ortiz D."/>
            <person name="Piller C.R."/>
            <person name="Privatt S.R."/>
            <person name="Schneider S.L."/>
            <person name="Sharp S."/>
            <person name="Smith T.C."/>
            <person name="Stanton J.D."/>
            <person name="Ullery H.E."/>
            <person name="Wilson R.J."/>
            <person name="Serrano M.G."/>
            <person name="Buck G."/>
            <person name="Lee V."/>
            <person name="Wang Y."/>
            <person name="Carvalho R."/>
            <person name="Voegtly L."/>
            <person name="Shi R."/>
            <person name="Duckworth R."/>
            <person name="Johnson A."/>
            <person name="Loviza R."/>
            <person name="Walstead R."/>
            <person name="Shah Z."/>
            <person name="Kiflezghi M."/>
            <person name="Wade K."/>
            <person name="Ball S.L."/>
            <person name="Bradley K.W."/>
            <person name="Asai D.J."/>
            <person name="Bowman C.A."/>
            <person name="Russell D.A."/>
            <person name="Pope W.H."/>
            <person name="Jacobs-Sera D."/>
            <person name="Hendrix R.W."/>
            <person name="Hatfull G.F."/>
        </authorList>
    </citation>
    <scope>NUCLEOTIDE SEQUENCE [LARGE SCALE GENOMIC DNA]</scope>
    <source>
        <strain evidence="10 11">DSM 27710</strain>
    </source>
</reference>
<organism evidence="10 11">
    <name type="scientific">Vulgatibacter incomptus</name>
    <dbReference type="NCBI Taxonomy" id="1391653"/>
    <lineage>
        <taxon>Bacteria</taxon>
        <taxon>Pseudomonadati</taxon>
        <taxon>Myxococcota</taxon>
        <taxon>Myxococcia</taxon>
        <taxon>Myxococcales</taxon>
        <taxon>Cystobacterineae</taxon>
        <taxon>Vulgatibacteraceae</taxon>
        <taxon>Vulgatibacter</taxon>
    </lineage>
</organism>
<evidence type="ECO:0000256" key="8">
    <source>
        <dbReference type="SAM" id="Phobius"/>
    </source>
</evidence>
<dbReference type="PANTHER" id="PTHR30489">
    <property type="entry name" value="LIPOPROTEIN-RELEASING SYSTEM TRANSMEMBRANE PROTEIN LOLE"/>
    <property type="match status" value="1"/>
</dbReference>
<evidence type="ECO:0000313" key="10">
    <source>
        <dbReference type="EMBL" id="AKU90604.1"/>
    </source>
</evidence>
<keyword evidence="10" id="KW-0449">Lipoprotein</keyword>
<comment type="similarity">
    <text evidence="2">Belongs to the ABC-4 integral membrane protein family. LolC/E subfamily.</text>
</comment>
<keyword evidence="3" id="KW-1003">Cell membrane</keyword>
<feature type="transmembrane region" description="Helical" evidence="8">
    <location>
        <begin position="43"/>
        <end position="66"/>
    </location>
</feature>
<dbReference type="EMBL" id="CP012332">
    <property type="protein sequence ID" value="AKU90604.1"/>
    <property type="molecule type" value="Genomic_DNA"/>
</dbReference>
<feature type="transmembrane region" description="Helical" evidence="8">
    <location>
        <begin position="193"/>
        <end position="215"/>
    </location>
</feature>
<dbReference type="InterPro" id="IPR003838">
    <property type="entry name" value="ABC3_permease_C"/>
</dbReference>
<gene>
    <name evidence="10" type="ORF">AKJ08_0991</name>
</gene>
<feature type="transmembrane region" description="Helical" evidence="8">
    <location>
        <begin position="78"/>
        <end position="98"/>
    </location>
</feature>
<keyword evidence="5 8" id="KW-1133">Transmembrane helix</keyword>
<comment type="subcellular location">
    <subcellularLocation>
        <location evidence="1">Cell membrane</location>
        <topology evidence="1">Multi-pass membrane protein</topology>
    </subcellularLocation>
</comment>
<evidence type="ECO:0000256" key="5">
    <source>
        <dbReference type="ARBA" id="ARBA00022989"/>
    </source>
</evidence>
<protein>
    <submittedName>
        <fullName evidence="10">Lipoprotein releasing system transmembrane protein LolC</fullName>
    </submittedName>
</protein>
<dbReference type="PANTHER" id="PTHR30489:SF0">
    <property type="entry name" value="LIPOPROTEIN-RELEASING SYSTEM TRANSMEMBRANE PROTEIN LOLE"/>
    <property type="match status" value="1"/>
</dbReference>
<evidence type="ECO:0000256" key="1">
    <source>
        <dbReference type="ARBA" id="ARBA00004651"/>
    </source>
</evidence>
<dbReference type="RefSeq" id="WP_050725035.1">
    <property type="nucleotide sequence ID" value="NZ_CP012332.1"/>
</dbReference>
<dbReference type="STRING" id="1391653.AKJ08_0991"/>
<evidence type="ECO:0000256" key="3">
    <source>
        <dbReference type="ARBA" id="ARBA00022475"/>
    </source>
</evidence>
<dbReference type="Pfam" id="PF02687">
    <property type="entry name" value="FtsX"/>
    <property type="match status" value="1"/>
</dbReference>
<sequence length="656" mass="69573">MQPTSGAAGTPGGLPPAERGSPSPRPIVLPSRRSRIPRLSGRALSAAAFLQLTALALLGLSRLFFANSLGLRLETAELLSASVAVLTAGTAGWSTAAISKRVGFWELVLGAILSTAVGYLILVTGTGFANEVFALVPEGGIWFAPLLTGGVSLLVSSLAATLGYMLGAGRSLDFSFGYELFVAKSHLRLSRPLLVGLSLLTLGIVPGVVALYLLLRKQRRSPTLIMTVLSIGGVAVGVMALCVVLSVMSGFELDLKQKILGTNAHAVVLKYGSFDEWEKAAKTTRETPGVVGVTPFVLNEVMVTTETSLAGALIKGIDPSTVGQVTELPNEIIEGNLEHLDRPDEIPVPSAAFGEPGTKGKKELDDLSDELDRLARAGARDPAAKASGEKNDLPGIVIGRELARQLKVFVGDPITVVSPIAGELGPMGPQPKSMQFRLAGVFYSGMYEYDSKFVYISLERAQGFFKLGKGVTGLELKVSDIDDARRISRNVLSDLEGYPFRVKDWGEMNRNLFSALKLEKIVMAVILAFIVLVACFNILSTLVMLVLEKGKEISILKSMGARDASVMKIFVAEGLAIGTIGTVLGLALGLLLCGAISIFPIPLDPDVYYIPRLPVRVEGVQFALVGVAAVVLAYLATIFPALYASRLSPVEGLRND</sequence>
<feature type="domain" description="ABC3 transporter permease C-terminal" evidence="9">
    <location>
        <begin position="525"/>
        <end position="649"/>
    </location>
</feature>
<evidence type="ECO:0000313" key="11">
    <source>
        <dbReference type="Proteomes" id="UP000055590"/>
    </source>
</evidence>
<evidence type="ECO:0000256" key="4">
    <source>
        <dbReference type="ARBA" id="ARBA00022692"/>
    </source>
</evidence>
<feature type="transmembrane region" description="Helical" evidence="8">
    <location>
        <begin position="521"/>
        <end position="547"/>
    </location>
</feature>